<protein>
    <recommendedName>
        <fullName evidence="4">DDE-1 domain-containing protein</fullName>
    </recommendedName>
</protein>
<dbReference type="EMBL" id="WIXP02000001">
    <property type="protein sequence ID" value="KAF6215878.1"/>
    <property type="molecule type" value="Genomic_DNA"/>
</dbReference>
<organism evidence="2 3">
    <name type="scientific">Apolygus lucorum</name>
    <name type="common">Small green plant bug</name>
    <name type="synonym">Lygocoris lucorum</name>
    <dbReference type="NCBI Taxonomy" id="248454"/>
    <lineage>
        <taxon>Eukaryota</taxon>
        <taxon>Metazoa</taxon>
        <taxon>Ecdysozoa</taxon>
        <taxon>Arthropoda</taxon>
        <taxon>Hexapoda</taxon>
        <taxon>Insecta</taxon>
        <taxon>Pterygota</taxon>
        <taxon>Neoptera</taxon>
        <taxon>Paraneoptera</taxon>
        <taxon>Hemiptera</taxon>
        <taxon>Heteroptera</taxon>
        <taxon>Panheteroptera</taxon>
        <taxon>Cimicomorpha</taxon>
        <taxon>Miridae</taxon>
        <taxon>Mirini</taxon>
        <taxon>Apolygus</taxon>
    </lineage>
</organism>
<proteinExistence type="predicted"/>
<sequence length="213" mass="24767">MKNLKDVWDVKLLEWQKRHYGQKLKKANFVSLFSKVWADLQPDCIISGFREGGIYPFNRDLIPENSYDPAALRRWKMKQQVDLQNSASSSLQRAGPSTISEQENSVYPPTIKSLIPLASALPLAPAVKTFQELLLETVKNQGELEAPRKRRRVTKEDDNYSLRDTDDEDADEYMERMVREAEEEYQEAEIEEKLPDETEQIEEETTRQNSKIN</sequence>
<name>A0A8S9Y5P3_APOLU</name>
<gene>
    <name evidence="2" type="ORF">GE061_000213</name>
</gene>
<evidence type="ECO:0000313" key="3">
    <source>
        <dbReference type="Proteomes" id="UP000466442"/>
    </source>
</evidence>
<reference evidence="2" key="1">
    <citation type="journal article" date="2021" name="Mol. Ecol. Resour.">
        <title>Apolygus lucorum genome provides insights into omnivorousness and mesophyll feeding.</title>
        <authorList>
            <person name="Liu Y."/>
            <person name="Liu H."/>
            <person name="Wang H."/>
            <person name="Huang T."/>
            <person name="Liu B."/>
            <person name="Yang B."/>
            <person name="Yin L."/>
            <person name="Li B."/>
            <person name="Zhang Y."/>
            <person name="Zhang S."/>
            <person name="Jiang F."/>
            <person name="Zhang X."/>
            <person name="Ren Y."/>
            <person name="Wang B."/>
            <person name="Wang S."/>
            <person name="Lu Y."/>
            <person name="Wu K."/>
            <person name="Fan W."/>
            <person name="Wang G."/>
        </authorList>
    </citation>
    <scope>NUCLEOTIDE SEQUENCE</scope>
    <source>
        <strain evidence="2">12Hb</strain>
    </source>
</reference>
<keyword evidence="3" id="KW-1185">Reference proteome</keyword>
<dbReference type="Proteomes" id="UP000466442">
    <property type="component" value="Linkage Group LG1"/>
</dbReference>
<comment type="caution">
    <text evidence="2">The sequence shown here is derived from an EMBL/GenBank/DDBJ whole genome shotgun (WGS) entry which is preliminary data.</text>
</comment>
<evidence type="ECO:0000256" key="1">
    <source>
        <dbReference type="SAM" id="MobiDB-lite"/>
    </source>
</evidence>
<evidence type="ECO:0000313" key="2">
    <source>
        <dbReference type="EMBL" id="KAF6215878.1"/>
    </source>
</evidence>
<feature type="region of interest" description="Disordered" evidence="1">
    <location>
        <begin position="144"/>
        <end position="213"/>
    </location>
</feature>
<accession>A0A8S9Y5P3</accession>
<evidence type="ECO:0008006" key="4">
    <source>
        <dbReference type="Google" id="ProtNLM"/>
    </source>
</evidence>
<dbReference type="AlphaFoldDB" id="A0A8S9Y5P3"/>
<dbReference type="OrthoDB" id="6781380at2759"/>
<feature type="compositionally biased region" description="Basic and acidic residues" evidence="1">
    <location>
        <begin position="154"/>
        <end position="164"/>
    </location>
</feature>
<feature type="compositionally biased region" description="Acidic residues" evidence="1">
    <location>
        <begin position="181"/>
        <end position="190"/>
    </location>
</feature>